<reference evidence="1 2" key="1">
    <citation type="submission" date="2014-06" db="EMBL/GenBank/DDBJ databases">
        <title>Evolutionary Origins and Diversification of the Mycorrhizal Mutualists.</title>
        <authorList>
            <consortium name="DOE Joint Genome Institute"/>
            <consortium name="Mycorrhizal Genomics Consortium"/>
            <person name="Kohler A."/>
            <person name="Kuo A."/>
            <person name="Nagy L.G."/>
            <person name="Floudas D."/>
            <person name="Copeland A."/>
            <person name="Barry K.W."/>
            <person name="Cichocki N."/>
            <person name="Veneault-Fourrey C."/>
            <person name="LaButti K."/>
            <person name="Lindquist E.A."/>
            <person name="Lipzen A."/>
            <person name="Lundell T."/>
            <person name="Morin E."/>
            <person name="Murat C."/>
            <person name="Riley R."/>
            <person name="Ohm R."/>
            <person name="Sun H."/>
            <person name="Tunlid A."/>
            <person name="Henrissat B."/>
            <person name="Grigoriev I.V."/>
            <person name="Hibbett D.S."/>
            <person name="Martin F."/>
        </authorList>
    </citation>
    <scope>NUCLEOTIDE SEQUENCE [LARGE SCALE GENOMIC DNA]</scope>
    <source>
        <strain evidence="1 2">SS14</strain>
    </source>
</reference>
<dbReference type="Proteomes" id="UP000054279">
    <property type="component" value="Unassembled WGS sequence"/>
</dbReference>
<protein>
    <submittedName>
        <fullName evidence="1">Unplaced genomic scaffold SPHSTscaffold_77, whole genome shotgun sequence</fullName>
    </submittedName>
</protein>
<proteinExistence type="predicted"/>
<sequence>MVKDWQKEAASAIYNAQDARHSLLIGQIWEQMLYRNDNRYDGFTQGQRIGLKNLDLRFQVRGNAGPAEILKELKGFLPQINLWMLRRFTHVLARYRNRRAPDSSNVWRSFEEMLPLWEVQFTCTEAGWTLTDEAVELEDSFYL</sequence>
<organism evidence="1 2">
    <name type="scientific">Sphaerobolus stellatus (strain SS14)</name>
    <dbReference type="NCBI Taxonomy" id="990650"/>
    <lineage>
        <taxon>Eukaryota</taxon>
        <taxon>Fungi</taxon>
        <taxon>Dikarya</taxon>
        <taxon>Basidiomycota</taxon>
        <taxon>Agaricomycotina</taxon>
        <taxon>Agaricomycetes</taxon>
        <taxon>Phallomycetidae</taxon>
        <taxon>Geastrales</taxon>
        <taxon>Sphaerobolaceae</taxon>
        <taxon>Sphaerobolus</taxon>
    </lineage>
</organism>
<name>A0A0C9VN72_SPHS4</name>
<keyword evidence="2" id="KW-1185">Reference proteome</keyword>
<evidence type="ECO:0000313" key="2">
    <source>
        <dbReference type="Proteomes" id="UP000054279"/>
    </source>
</evidence>
<evidence type="ECO:0000313" key="1">
    <source>
        <dbReference type="EMBL" id="KIJ39430.1"/>
    </source>
</evidence>
<dbReference type="AlphaFoldDB" id="A0A0C9VN72"/>
<dbReference type="HOGENOM" id="CLU_1807470_0_0_1"/>
<accession>A0A0C9VN72</accession>
<gene>
    <name evidence="1" type="ORF">M422DRAFT_68775</name>
</gene>
<dbReference type="EMBL" id="KN837152">
    <property type="protein sequence ID" value="KIJ39430.1"/>
    <property type="molecule type" value="Genomic_DNA"/>
</dbReference>